<dbReference type="Proteomes" id="UP001596011">
    <property type="component" value="Unassembled WGS sequence"/>
</dbReference>
<organism evidence="1 2">
    <name type="scientific">Promicromonospora alba</name>
    <dbReference type="NCBI Taxonomy" id="1616110"/>
    <lineage>
        <taxon>Bacteria</taxon>
        <taxon>Bacillati</taxon>
        <taxon>Actinomycetota</taxon>
        <taxon>Actinomycetes</taxon>
        <taxon>Micrococcales</taxon>
        <taxon>Promicromonosporaceae</taxon>
        <taxon>Promicromonospora</taxon>
    </lineage>
</organism>
<accession>A0ABV9HC61</accession>
<evidence type="ECO:0008006" key="3">
    <source>
        <dbReference type="Google" id="ProtNLM"/>
    </source>
</evidence>
<comment type="caution">
    <text evidence="1">The sequence shown here is derived from an EMBL/GenBank/DDBJ whole genome shotgun (WGS) entry which is preliminary data.</text>
</comment>
<gene>
    <name evidence="1" type="ORF">ACFO6V_01705</name>
</gene>
<dbReference type="InterPro" id="IPR011990">
    <property type="entry name" value="TPR-like_helical_dom_sf"/>
</dbReference>
<dbReference type="EMBL" id="JBHSFI010000001">
    <property type="protein sequence ID" value="MFC4626929.1"/>
    <property type="molecule type" value="Genomic_DNA"/>
</dbReference>
<keyword evidence="2" id="KW-1185">Reference proteome</keyword>
<dbReference type="Gene3D" id="1.25.40.10">
    <property type="entry name" value="Tetratricopeptide repeat domain"/>
    <property type="match status" value="1"/>
</dbReference>
<protein>
    <recommendedName>
        <fullName evidence="3">Transcriptional regulator</fullName>
    </recommendedName>
</protein>
<evidence type="ECO:0000313" key="2">
    <source>
        <dbReference type="Proteomes" id="UP001596011"/>
    </source>
</evidence>
<dbReference type="RefSeq" id="WP_377131513.1">
    <property type="nucleotide sequence ID" value="NZ_JBHSFI010000001.1"/>
</dbReference>
<reference evidence="2" key="1">
    <citation type="journal article" date="2019" name="Int. J. Syst. Evol. Microbiol.">
        <title>The Global Catalogue of Microorganisms (GCM) 10K type strain sequencing project: providing services to taxonomists for standard genome sequencing and annotation.</title>
        <authorList>
            <consortium name="The Broad Institute Genomics Platform"/>
            <consortium name="The Broad Institute Genome Sequencing Center for Infectious Disease"/>
            <person name="Wu L."/>
            <person name="Ma J."/>
        </authorList>
    </citation>
    <scope>NUCLEOTIDE SEQUENCE [LARGE SCALE GENOMIC DNA]</scope>
    <source>
        <strain evidence="2">CCUG 42722</strain>
    </source>
</reference>
<evidence type="ECO:0000313" key="1">
    <source>
        <dbReference type="EMBL" id="MFC4626929.1"/>
    </source>
</evidence>
<sequence length="408" mass="43349">MNAHIWATTGSRRVLDNDMISRYERGLNRWPNADYRAGLCAVLGATSDSELGFFPTRRGNTAVPKTPMRADRKSAAGALQDVDTALGVAARGWTTDDSTSAIDDLCNAVLSYAPTGTGNQHQQRRTHEPRHPMVEAFAAYQDGSFERAAGHATTALRNVDGALDPRTRALTYQIASIVLAKAGQKDLAWIAADRGVAAASVAGDQYVHLSLLRTTAFVMAVSGRADSALALIDATARDFQPAMAQTSVAASVYGTLLLTGAVLSAGQGNTHQSETYLDEAGRAASVIGHDRNELWTAFGPTNVAIHRANVAAAASDMDRALTVGGNLDVDHMPTERRVRLHLDIARASLAVGDREDALATLVRAEASAPSQVRHHHITKDVVNSLVETATRRPGVELTRLAHAVGVPA</sequence>
<name>A0ABV9HC61_9MICO</name>
<proteinExistence type="predicted"/>